<feature type="domain" description="EF-hand" evidence="4">
    <location>
        <begin position="58"/>
        <end position="89"/>
    </location>
</feature>
<dbReference type="SMART" id="SM00054">
    <property type="entry name" value="EFh"/>
    <property type="match status" value="4"/>
</dbReference>
<dbReference type="EMBL" id="JAAGAX010000001">
    <property type="protein sequence ID" value="KAF2324393.1"/>
    <property type="molecule type" value="Genomic_DNA"/>
</dbReference>
<dbReference type="GO" id="GO:0005509">
    <property type="term" value="F:calcium ion binding"/>
    <property type="evidence" value="ECO:0007669"/>
    <property type="project" value="InterPro"/>
</dbReference>
<feature type="domain" description="EF-hand" evidence="4">
    <location>
        <begin position="205"/>
        <end position="240"/>
    </location>
</feature>
<keyword evidence="1" id="KW-0479">Metal-binding</keyword>
<keyword evidence="6" id="KW-1185">Reference proteome</keyword>
<dbReference type="Proteomes" id="UP000467840">
    <property type="component" value="Chromosome 5"/>
</dbReference>
<dbReference type="SUPFAM" id="SSF47473">
    <property type="entry name" value="EF-hand"/>
    <property type="match status" value="2"/>
</dbReference>
<sequence length="281" mass="32597">MRHTNSYRSYNKNASVYLTEDQLRKIFMQFDVNHDNVLSRDEIKKAFDYIGAWFPGYRARDGIRHADANGDGVVDLNELDDLVNYACKIGQNSKNTSAYFAEDQLKKTFMQFGVKRNKLLTREEIKKAFNYIGSRFPDSRIKVWIRRADNANEDPVIDLDTCLEDLINYGSKIGHLTVHNSDPPLENMRHTNSYWSYNKNASVYLTEDQLREIFMQLDVNHDNVLSRDEIKKAFDYIGAWFPGYRARDGIRHADANGDGVVDLNELDDLVNHACKIGYYIK</sequence>
<dbReference type="PROSITE" id="PS50222">
    <property type="entry name" value="EF_HAND_2"/>
    <property type="match status" value="5"/>
</dbReference>
<feature type="domain" description="EF-hand" evidence="4">
    <location>
        <begin position="18"/>
        <end position="53"/>
    </location>
</feature>
<dbReference type="Gene3D" id="1.10.238.10">
    <property type="entry name" value="EF-hand"/>
    <property type="match status" value="3"/>
</dbReference>
<name>A0A6A6NGX2_HEVBR</name>
<evidence type="ECO:0000259" key="4">
    <source>
        <dbReference type="PROSITE" id="PS50222"/>
    </source>
</evidence>
<evidence type="ECO:0000313" key="5">
    <source>
        <dbReference type="EMBL" id="KAF2324393.1"/>
    </source>
</evidence>
<dbReference type="PANTHER" id="PTHR10891">
    <property type="entry name" value="EF-HAND CALCIUM-BINDING DOMAIN CONTAINING PROTEIN"/>
    <property type="match status" value="1"/>
</dbReference>
<dbReference type="InterPro" id="IPR039647">
    <property type="entry name" value="EF_hand_pair_protein_CML-like"/>
</dbReference>
<comment type="caution">
    <text evidence="5">The sequence shown here is derived from an EMBL/GenBank/DDBJ whole genome shotgun (WGS) entry which is preliminary data.</text>
</comment>
<evidence type="ECO:0000256" key="2">
    <source>
        <dbReference type="ARBA" id="ARBA00022737"/>
    </source>
</evidence>
<proteinExistence type="predicted"/>
<gene>
    <name evidence="5" type="ORF">GH714_013548</name>
</gene>
<keyword evidence="3" id="KW-0106">Calcium</keyword>
<dbReference type="PROSITE" id="PS00018">
    <property type="entry name" value="EF_HAND_1"/>
    <property type="match status" value="4"/>
</dbReference>
<protein>
    <recommendedName>
        <fullName evidence="4">EF-hand domain-containing protein</fullName>
    </recommendedName>
</protein>
<reference evidence="5 6" key="1">
    <citation type="journal article" date="2020" name="Mol. Plant">
        <title>The Chromosome-Based Rubber Tree Genome Provides New Insights into Spurge Genome Evolution and Rubber Biosynthesis.</title>
        <authorList>
            <person name="Liu J."/>
            <person name="Shi C."/>
            <person name="Shi C.C."/>
            <person name="Li W."/>
            <person name="Zhang Q.J."/>
            <person name="Zhang Y."/>
            <person name="Li K."/>
            <person name="Lu H.F."/>
            <person name="Shi C."/>
            <person name="Zhu S.T."/>
            <person name="Xiao Z.Y."/>
            <person name="Nan H."/>
            <person name="Yue Y."/>
            <person name="Zhu X.G."/>
            <person name="Wu Y."/>
            <person name="Hong X.N."/>
            <person name="Fan G.Y."/>
            <person name="Tong Y."/>
            <person name="Zhang D."/>
            <person name="Mao C.L."/>
            <person name="Liu Y.L."/>
            <person name="Hao S.J."/>
            <person name="Liu W.Q."/>
            <person name="Lv M.Q."/>
            <person name="Zhang H.B."/>
            <person name="Liu Y."/>
            <person name="Hu-Tang G.R."/>
            <person name="Wang J.P."/>
            <person name="Wang J.H."/>
            <person name="Sun Y.H."/>
            <person name="Ni S.B."/>
            <person name="Chen W.B."/>
            <person name="Zhang X.C."/>
            <person name="Jiao Y.N."/>
            <person name="Eichler E.E."/>
            <person name="Li G.H."/>
            <person name="Liu X."/>
            <person name="Gao L.Z."/>
        </authorList>
    </citation>
    <scope>NUCLEOTIDE SEQUENCE [LARGE SCALE GENOMIC DNA]</scope>
    <source>
        <strain evidence="6">cv. GT1</strain>
        <tissue evidence="5">Leaf</tissue>
    </source>
</reference>
<evidence type="ECO:0000313" key="6">
    <source>
        <dbReference type="Proteomes" id="UP000467840"/>
    </source>
</evidence>
<dbReference type="InterPro" id="IPR002048">
    <property type="entry name" value="EF_hand_dom"/>
</dbReference>
<dbReference type="CDD" id="cd00051">
    <property type="entry name" value="EFh"/>
    <property type="match status" value="2"/>
</dbReference>
<evidence type="ECO:0000256" key="1">
    <source>
        <dbReference type="ARBA" id="ARBA00022723"/>
    </source>
</evidence>
<accession>A0A6A6NGX2</accession>
<organism evidence="5 6">
    <name type="scientific">Hevea brasiliensis</name>
    <name type="common">Para rubber tree</name>
    <name type="synonym">Siphonia brasiliensis</name>
    <dbReference type="NCBI Taxonomy" id="3981"/>
    <lineage>
        <taxon>Eukaryota</taxon>
        <taxon>Viridiplantae</taxon>
        <taxon>Streptophyta</taxon>
        <taxon>Embryophyta</taxon>
        <taxon>Tracheophyta</taxon>
        <taxon>Spermatophyta</taxon>
        <taxon>Magnoliopsida</taxon>
        <taxon>eudicotyledons</taxon>
        <taxon>Gunneridae</taxon>
        <taxon>Pentapetalae</taxon>
        <taxon>rosids</taxon>
        <taxon>fabids</taxon>
        <taxon>Malpighiales</taxon>
        <taxon>Euphorbiaceae</taxon>
        <taxon>Crotonoideae</taxon>
        <taxon>Micrandreae</taxon>
        <taxon>Hevea</taxon>
    </lineage>
</organism>
<feature type="domain" description="EF-hand" evidence="4">
    <location>
        <begin position="100"/>
        <end position="135"/>
    </location>
</feature>
<dbReference type="InterPro" id="IPR018247">
    <property type="entry name" value="EF_Hand_1_Ca_BS"/>
</dbReference>
<dbReference type="Pfam" id="PF13499">
    <property type="entry name" value="EF-hand_7"/>
    <property type="match status" value="2"/>
</dbReference>
<feature type="domain" description="EF-hand" evidence="4">
    <location>
        <begin position="245"/>
        <end position="276"/>
    </location>
</feature>
<dbReference type="AlphaFoldDB" id="A0A6A6NGX2"/>
<evidence type="ECO:0000256" key="3">
    <source>
        <dbReference type="ARBA" id="ARBA00022837"/>
    </source>
</evidence>
<keyword evidence="2" id="KW-0677">Repeat</keyword>
<dbReference type="InterPro" id="IPR011992">
    <property type="entry name" value="EF-hand-dom_pair"/>
</dbReference>